<gene>
    <name evidence="4" type="primary">amrB</name>
    <name evidence="4" type="ORF">RXV79_21750</name>
</gene>
<dbReference type="NCBIfam" id="TIGR04336">
    <property type="entry name" value="AmmeMemoSam_B"/>
    <property type="match status" value="1"/>
</dbReference>
<dbReference type="InterPro" id="IPR002737">
    <property type="entry name" value="MEMO1_fam"/>
</dbReference>
<dbReference type="RefSeq" id="WP_316700181.1">
    <property type="nucleotide sequence ID" value="NZ_CP136336.1"/>
</dbReference>
<proteinExistence type="inferred from homology"/>
<feature type="domain" description="AMMECR1" evidence="3">
    <location>
        <begin position="283"/>
        <end position="464"/>
    </location>
</feature>
<dbReference type="Gene3D" id="3.30.1490.150">
    <property type="entry name" value="Hypothetical protein ph0010, domain 2"/>
    <property type="match status" value="1"/>
</dbReference>
<dbReference type="PROSITE" id="PS51112">
    <property type="entry name" value="AMMECR1"/>
    <property type="match status" value="1"/>
</dbReference>
<dbReference type="Proteomes" id="UP001303946">
    <property type="component" value="Chromosome"/>
</dbReference>
<evidence type="ECO:0000313" key="4">
    <source>
        <dbReference type="EMBL" id="WOB07522.1"/>
    </source>
</evidence>
<name>A0ABZ0CR94_9BURK</name>
<comment type="similarity">
    <text evidence="1 2">Belongs to the MEMO1 family.</text>
</comment>
<evidence type="ECO:0000259" key="3">
    <source>
        <dbReference type="PROSITE" id="PS51112"/>
    </source>
</evidence>
<organism evidence="4 5">
    <name type="scientific">Piscinibacter gummiphilus</name>
    <dbReference type="NCBI Taxonomy" id="946333"/>
    <lineage>
        <taxon>Bacteria</taxon>
        <taxon>Pseudomonadati</taxon>
        <taxon>Pseudomonadota</taxon>
        <taxon>Betaproteobacteria</taxon>
        <taxon>Burkholderiales</taxon>
        <taxon>Sphaerotilaceae</taxon>
        <taxon>Piscinibacter</taxon>
    </lineage>
</organism>
<dbReference type="InterPro" id="IPR027485">
    <property type="entry name" value="AMMECR1_N"/>
</dbReference>
<evidence type="ECO:0000313" key="5">
    <source>
        <dbReference type="Proteomes" id="UP001303946"/>
    </source>
</evidence>
<dbReference type="InterPro" id="IPR023473">
    <property type="entry name" value="AMMECR1"/>
</dbReference>
<evidence type="ECO:0000256" key="1">
    <source>
        <dbReference type="ARBA" id="ARBA00006315"/>
    </source>
</evidence>
<dbReference type="Pfam" id="PF01871">
    <property type="entry name" value="AMMECR1"/>
    <property type="match status" value="1"/>
</dbReference>
<protein>
    <recommendedName>
        <fullName evidence="2">MEMO1 family protein RXV79_21750</fullName>
    </recommendedName>
</protein>
<dbReference type="HAMAP" id="MF_00055">
    <property type="entry name" value="MEMO1"/>
    <property type="match status" value="1"/>
</dbReference>
<accession>A0ABZ0CR94</accession>
<evidence type="ECO:0000256" key="2">
    <source>
        <dbReference type="HAMAP-Rule" id="MF_00055"/>
    </source>
</evidence>
<dbReference type="Gene3D" id="3.40.830.10">
    <property type="entry name" value="LigB-like"/>
    <property type="match status" value="1"/>
</dbReference>
<dbReference type="Pfam" id="PF01875">
    <property type="entry name" value="Memo"/>
    <property type="match status" value="1"/>
</dbReference>
<dbReference type="InterPro" id="IPR036071">
    <property type="entry name" value="AMMECR1_dom_sf"/>
</dbReference>
<dbReference type="NCBIfam" id="TIGR04335">
    <property type="entry name" value="AmmeMemoSam_A"/>
    <property type="match status" value="1"/>
</dbReference>
<dbReference type="PANTHER" id="PTHR11060">
    <property type="entry name" value="PROTEIN MEMO1"/>
    <property type="match status" value="1"/>
</dbReference>
<dbReference type="InterPro" id="IPR002733">
    <property type="entry name" value="AMMECR1_domain"/>
</dbReference>
<dbReference type="PANTHER" id="PTHR11060:SF0">
    <property type="entry name" value="PROTEIN MEMO1"/>
    <property type="match status" value="1"/>
</dbReference>
<dbReference type="Gene3D" id="3.30.700.20">
    <property type="entry name" value="Hypothetical protein ph0010, domain 1"/>
    <property type="match status" value="1"/>
</dbReference>
<sequence>MHTVRPAAVAGTFYPGDAASLRSALAAHLAAAGTAPGAARAPKLIVVPHAGYVYSGDVAALAYAELARWHGRITRVVLLGPVHRVPVRGLAAPTVASFDTPLGEVALDREAIAALRELPQVVLADRPHAMEHSLEVQLPFLQQVLGEGFRLVPLAVGDASPSEVAQVLERLWGGDETLIVVSSDLSHYLPYAQAQARDGATVERILHFATDLEGDEACGAAPLNGALQLARAKGLVPRLLGVRNSGDAKAGLAGRDRVVGYGAVAFDQPASQAHTDPHAHADALGPTLIAHARSAIAEALGVEPPQGRLPDLAALAQPGATFVTLHDDDGELRGCIGRLEAARPLLDDVRANAVAAAFHDPRFPPLRVDEWLSVRVEVSLLDRPETLEVQTEAEALAALEPGEHGVIFEWRGHRATYLPQVWEQLPDARSFLASLKRKAGLAADFWAPEVRLSRYRVRKFEEAR</sequence>
<keyword evidence="5" id="KW-1185">Reference proteome</keyword>
<dbReference type="SUPFAM" id="SSF143447">
    <property type="entry name" value="AMMECR1-like"/>
    <property type="match status" value="1"/>
</dbReference>
<reference evidence="4 5" key="1">
    <citation type="submission" date="2023-10" db="EMBL/GenBank/DDBJ databases">
        <title>Bacteria for the degradation of biodegradable plastic PBAT(Polybutylene adipate terephthalate).</title>
        <authorList>
            <person name="Weon H.-Y."/>
            <person name="Yeon J."/>
        </authorList>
    </citation>
    <scope>NUCLEOTIDE SEQUENCE [LARGE SCALE GENOMIC DNA]</scope>
    <source>
        <strain evidence="4 5">SBD 7-3</strain>
    </source>
</reference>
<dbReference type="InterPro" id="IPR027623">
    <property type="entry name" value="AmmeMemoSam_A"/>
</dbReference>
<dbReference type="EMBL" id="CP136336">
    <property type="protein sequence ID" value="WOB07522.1"/>
    <property type="molecule type" value="Genomic_DNA"/>
</dbReference>
<dbReference type="NCBIfam" id="TIGR00296">
    <property type="entry name" value="TIGR00296 family protein"/>
    <property type="match status" value="1"/>
</dbReference>
<dbReference type="CDD" id="cd07361">
    <property type="entry name" value="MEMO_like"/>
    <property type="match status" value="1"/>
</dbReference>